<proteinExistence type="predicted"/>
<dbReference type="Proteomes" id="UP001345963">
    <property type="component" value="Unassembled WGS sequence"/>
</dbReference>
<gene>
    <name evidence="2" type="ORF">ATANTOWER_023053</name>
</gene>
<feature type="region of interest" description="Disordered" evidence="1">
    <location>
        <begin position="1"/>
        <end position="20"/>
    </location>
</feature>
<organism evidence="2 3">
    <name type="scientific">Ataeniobius toweri</name>
    <dbReference type="NCBI Taxonomy" id="208326"/>
    <lineage>
        <taxon>Eukaryota</taxon>
        <taxon>Metazoa</taxon>
        <taxon>Chordata</taxon>
        <taxon>Craniata</taxon>
        <taxon>Vertebrata</taxon>
        <taxon>Euteleostomi</taxon>
        <taxon>Actinopterygii</taxon>
        <taxon>Neopterygii</taxon>
        <taxon>Teleostei</taxon>
        <taxon>Neoteleostei</taxon>
        <taxon>Acanthomorphata</taxon>
        <taxon>Ovalentaria</taxon>
        <taxon>Atherinomorphae</taxon>
        <taxon>Cyprinodontiformes</taxon>
        <taxon>Goodeidae</taxon>
        <taxon>Ataeniobius</taxon>
    </lineage>
</organism>
<name>A0ABU7A7R7_9TELE</name>
<protein>
    <submittedName>
        <fullName evidence="2">Uncharacterized protein</fullName>
    </submittedName>
</protein>
<evidence type="ECO:0000313" key="2">
    <source>
        <dbReference type="EMBL" id="MED6234139.1"/>
    </source>
</evidence>
<evidence type="ECO:0000313" key="3">
    <source>
        <dbReference type="Proteomes" id="UP001345963"/>
    </source>
</evidence>
<accession>A0ABU7A7R7</accession>
<reference evidence="2 3" key="1">
    <citation type="submission" date="2021-07" db="EMBL/GenBank/DDBJ databases">
        <authorList>
            <person name="Palmer J.M."/>
        </authorList>
    </citation>
    <scope>NUCLEOTIDE SEQUENCE [LARGE SCALE GENOMIC DNA]</scope>
    <source>
        <strain evidence="2 3">AT_MEX2019</strain>
        <tissue evidence="2">Muscle</tissue>
    </source>
</reference>
<dbReference type="EMBL" id="JAHUTI010005095">
    <property type="protein sequence ID" value="MED6234139.1"/>
    <property type="molecule type" value="Genomic_DNA"/>
</dbReference>
<sequence>MQSSINSRKSPITCPNNHGNGAVTVRTSSFQQKNAKRDLCLHTMRDVCGELQKTNNYLNDISDSNLTGNKSFVSSYLSSSTMSQTVLYSCCIELSHSSVLIIIMT</sequence>
<comment type="caution">
    <text evidence="2">The sequence shown here is derived from an EMBL/GenBank/DDBJ whole genome shotgun (WGS) entry which is preliminary data.</text>
</comment>
<keyword evidence="3" id="KW-1185">Reference proteome</keyword>
<evidence type="ECO:0000256" key="1">
    <source>
        <dbReference type="SAM" id="MobiDB-lite"/>
    </source>
</evidence>